<name>A0A0E0EKK7_9ORYZ</name>
<dbReference type="EnsemblPlants" id="OMERI08G09710.1">
    <property type="protein sequence ID" value="OMERI08G09710.1"/>
    <property type="gene ID" value="OMERI08G09710"/>
</dbReference>
<reference evidence="2" key="1">
    <citation type="submission" date="2015-04" db="UniProtKB">
        <authorList>
            <consortium name="EnsemblPlants"/>
        </authorList>
    </citation>
    <scope>IDENTIFICATION</scope>
</reference>
<accession>A0A0E0EKK7</accession>
<dbReference type="Gramene" id="OMERI08G09710.1">
    <property type="protein sequence ID" value="OMERI08G09710.1"/>
    <property type="gene ID" value="OMERI08G09710"/>
</dbReference>
<reference evidence="2" key="2">
    <citation type="submission" date="2018-05" db="EMBL/GenBank/DDBJ databases">
        <title>OmerRS3 (Oryza meridionalis Reference Sequence Version 3).</title>
        <authorList>
            <person name="Zhang J."/>
            <person name="Kudrna D."/>
            <person name="Lee S."/>
            <person name="Talag J."/>
            <person name="Welchert J."/>
            <person name="Wing R.A."/>
        </authorList>
    </citation>
    <scope>NUCLEOTIDE SEQUENCE [LARGE SCALE GENOMIC DNA]</scope>
    <source>
        <strain evidence="2">cv. OR44</strain>
    </source>
</reference>
<protein>
    <submittedName>
        <fullName evidence="2">Uncharacterized protein</fullName>
    </submittedName>
</protein>
<feature type="region of interest" description="Disordered" evidence="1">
    <location>
        <begin position="68"/>
        <end position="124"/>
    </location>
</feature>
<evidence type="ECO:0000313" key="2">
    <source>
        <dbReference type="EnsemblPlants" id="OMERI08G09710.1"/>
    </source>
</evidence>
<evidence type="ECO:0000256" key="1">
    <source>
        <dbReference type="SAM" id="MobiDB-lite"/>
    </source>
</evidence>
<dbReference type="HOGENOM" id="CLU_141882_0_0_1"/>
<feature type="compositionally biased region" description="Basic and acidic residues" evidence="1">
    <location>
        <begin position="107"/>
        <end position="117"/>
    </location>
</feature>
<proteinExistence type="predicted"/>
<dbReference type="Proteomes" id="UP000008021">
    <property type="component" value="Chromosome 8"/>
</dbReference>
<evidence type="ECO:0000313" key="3">
    <source>
        <dbReference type="Proteomes" id="UP000008021"/>
    </source>
</evidence>
<organism evidence="2">
    <name type="scientific">Oryza meridionalis</name>
    <dbReference type="NCBI Taxonomy" id="40149"/>
    <lineage>
        <taxon>Eukaryota</taxon>
        <taxon>Viridiplantae</taxon>
        <taxon>Streptophyta</taxon>
        <taxon>Embryophyta</taxon>
        <taxon>Tracheophyta</taxon>
        <taxon>Spermatophyta</taxon>
        <taxon>Magnoliopsida</taxon>
        <taxon>Liliopsida</taxon>
        <taxon>Poales</taxon>
        <taxon>Poaceae</taxon>
        <taxon>BOP clade</taxon>
        <taxon>Oryzoideae</taxon>
        <taxon>Oryzeae</taxon>
        <taxon>Oryzinae</taxon>
        <taxon>Oryza</taxon>
    </lineage>
</organism>
<dbReference type="AlphaFoldDB" id="A0A0E0EKK7"/>
<keyword evidence="3" id="KW-1185">Reference proteome</keyword>
<sequence>METENGAGEDMSKVDFWGNALLKCGYLLMDTSEDCWAELGHHAEMEAERRSHAVHTLELVAAAATHAPMSRGGASTAWHEASLADLPPSPPPGRHLDAGSSTASMLGREEEERKRNEGQFGHSA</sequence>